<proteinExistence type="inferred from homology"/>
<gene>
    <name evidence="4" type="ORF">WJX73_008401</name>
</gene>
<evidence type="ECO:0000313" key="4">
    <source>
        <dbReference type="EMBL" id="KAK9812556.1"/>
    </source>
</evidence>
<dbReference type="AlphaFoldDB" id="A0AAW1PSX0"/>
<dbReference type="InterPro" id="IPR034164">
    <property type="entry name" value="Pepsin-like_dom"/>
</dbReference>
<dbReference type="InterPro" id="IPR033121">
    <property type="entry name" value="PEPTIDASE_A1"/>
</dbReference>
<comment type="similarity">
    <text evidence="1">Belongs to the peptidase A1 family.</text>
</comment>
<evidence type="ECO:0000313" key="5">
    <source>
        <dbReference type="Proteomes" id="UP001465755"/>
    </source>
</evidence>
<protein>
    <recommendedName>
        <fullName evidence="3">Peptidase A1 domain-containing protein</fullName>
    </recommendedName>
</protein>
<dbReference type="InterPro" id="IPR001461">
    <property type="entry name" value="Aspartic_peptidase_A1"/>
</dbReference>
<dbReference type="EMBL" id="JALJOQ010000006">
    <property type="protein sequence ID" value="KAK9812556.1"/>
    <property type="molecule type" value="Genomic_DNA"/>
</dbReference>
<evidence type="ECO:0000256" key="1">
    <source>
        <dbReference type="ARBA" id="ARBA00007447"/>
    </source>
</evidence>
<evidence type="ECO:0000259" key="3">
    <source>
        <dbReference type="PROSITE" id="PS51767"/>
    </source>
</evidence>
<dbReference type="PRINTS" id="PR00792">
    <property type="entry name" value="PEPSIN"/>
</dbReference>
<name>A0AAW1PSX0_9CHLO</name>
<sequence>MYGHPVHVVGGPIVQDTLAIGSPLITLERQGFGDVTNVSNEFTHDSCDGFLGLAPYREFPHLLCQPFIAMLDEGKLAEPQFSLWLNPDLQSQEAGELVFGGYDSGHMAGDLIELPVVAGATHWTVLLDAVTIGEETVKGVTATLASLDSGTNTIRVPDADYKTINEAALGLRYMEKYDAYTIPCKQANNETVPALGFTLNGTSFTIAHTAWLFVFGDVHVSDDDNFDDAEFVDIESSGDSSSRLCYSAIRAGGPPDATVLGSNFLREWFSLYTYDPPHNTIALAPAASAAADVEPDQSLMRYEYRARQ</sequence>
<dbReference type="Proteomes" id="UP001465755">
    <property type="component" value="Unassembled WGS sequence"/>
</dbReference>
<accession>A0AAW1PSX0</accession>
<dbReference type="GO" id="GO:0004190">
    <property type="term" value="F:aspartic-type endopeptidase activity"/>
    <property type="evidence" value="ECO:0007669"/>
    <property type="project" value="InterPro"/>
</dbReference>
<dbReference type="SUPFAM" id="SSF50630">
    <property type="entry name" value="Acid proteases"/>
    <property type="match status" value="1"/>
</dbReference>
<dbReference type="PROSITE" id="PS51767">
    <property type="entry name" value="PEPTIDASE_A1"/>
    <property type="match status" value="1"/>
</dbReference>
<comment type="caution">
    <text evidence="4">The sequence shown here is derived from an EMBL/GenBank/DDBJ whole genome shotgun (WGS) entry which is preliminary data.</text>
</comment>
<dbReference type="CDD" id="cd05471">
    <property type="entry name" value="pepsin_like"/>
    <property type="match status" value="1"/>
</dbReference>
<feature type="domain" description="Peptidase A1" evidence="3">
    <location>
        <begin position="1"/>
        <end position="284"/>
    </location>
</feature>
<dbReference type="Gene3D" id="2.40.70.10">
    <property type="entry name" value="Acid Proteases"/>
    <property type="match status" value="2"/>
</dbReference>
<dbReference type="PANTHER" id="PTHR47966">
    <property type="entry name" value="BETA-SITE APP-CLEAVING ENZYME, ISOFORM A-RELATED"/>
    <property type="match status" value="1"/>
</dbReference>
<keyword evidence="2" id="KW-1015">Disulfide bond</keyword>
<feature type="disulfide bond" evidence="2">
    <location>
        <begin position="184"/>
        <end position="245"/>
    </location>
</feature>
<reference evidence="4 5" key="1">
    <citation type="journal article" date="2024" name="Nat. Commun.">
        <title>Phylogenomics reveals the evolutionary origins of lichenization in chlorophyte algae.</title>
        <authorList>
            <person name="Puginier C."/>
            <person name="Libourel C."/>
            <person name="Otte J."/>
            <person name="Skaloud P."/>
            <person name="Haon M."/>
            <person name="Grisel S."/>
            <person name="Petersen M."/>
            <person name="Berrin J.G."/>
            <person name="Delaux P.M."/>
            <person name="Dal Grande F."/>
            <person name="Keller J."/>
        </authorList>
    </citation>
    <scope>NUCLEOTIDE SEQUENCE [LARGE SCALE GENOMIC DNA]</scope>
    <source>
        <strain evidence="4 5">SAG 2036</strain>
    </source>
</reference>
<dbReference type="Pfam" id="PF00026">
    <property type="entry name" value="Asp"/>
    <property type="match status" value="1"/>
</dbReference>
<dbReference type="InterPro" id="IPR021109">
    <property type="entry name" value="Peptidase_aspartic_dom_sf"/>
</dbReference>
<dbReference type="GO" id="GO:0006508">
    <property type="term" value="P:proteolysis"/>
    <property type="evidence" value="ECO:0007669"/>
    <property type="project" value="InterPro"/>
</dbReference>
<evidence type="ECO:0000256" key="2">
    <source>
        <dbReference type="PIRSR" id="PIRSR601461-2"/>
    </source>
</evidence>
<keyword evidence="5" id="KW-1185">Reference proteome</keyword>
<organism evidence="4 5">
    <name type="scientific">Symbiochloris irregularis</name>
    <dbReference type="NCBI Taxonomy" id="706552"/>
    <lineage>
        <taxon>Eukaryota</taxon>
        <taxon>Viridiplantae</taxon>
        <taxon>Chlorophyta</taxon>
        <taxon>core chlorophytes</taxon>
        <taxon>Trebouxiophyceae</taxon>
        <taxon>Trebouxiales</taxon>
        <taxon>Trebouxiaceae</taxon>
        <taxon>Symbiochloris</taxon>
    </lineage>
</organism>
<dbReference type="PANTHER" id="PTHR47966:SF51">
    <property type="entry name" value="BETA-SITE APP-CLEAVING ENZYME, ISOFORM A-RELATED"/>
    <property type="match status" value="1"/>
</dbReference>